<gene>
    <name evidence="2" type="ORF">NDU88_000837</name>
</gene>
<dbReference type="Proteomes" id="UP001066276">
    <property type="component" value="Chromosome 2_2"/>
</dbReference>
<comment type="caution">
    <text evidence="2">The sequence shown here is derived from an EMBL/GenBank/DDBJ whole genome shotgun (WGS) entry which is preliminary data.</text>
</comment>
<protein>
    <submittedName>
        <fullName evidence="2">Uncharacterized protein</fullName>
    </submittedName>
</protein>
<accession>A0AAV7USA6</accession>
<evidence type="ECO:0000256" key="1">
    <source>
        <dbReference type="SAM" id="MobiDB-lite"/>
    </source>
</evidence>
<proteinExistence type="predicted"/>
<organism evidence="2 3">
    <name type="scientific">Pleurodeles waltl</name>
    <name type="common">Iberian ribbed newt</name>
    <dbReference type="NCBI Taxonomy" id="8319"/>
    <lineage>
        <taxon>Eukaryota</taxon>
        <taxon>Metazoa</taxon>
        <taxon>Chordata</taxon>
        <taxon>Craniata</taxon>
        <taxon>Vertebrata</taxon>
        <taxon>Euteleostomi</taxon>
        <taxon>Amphibia</taxon>
        <taxon>Batrachia</taxon>
        <taxon>Caudata</taxon>
        <taxon>Salamandroidea</taxon>
        <taxon>Salamandridae</taxon>
        <taxon>Pleurodelinae</taxon>
        <taxon>Pleurodeles</taxon>
    </lineage>
</organism>
<name>A0AAV7USA6_PLEWA</name>
<dbReference type="EMBL" id="JANPWB010000004">
    <property type="protein sequence ID" value="KAJ1191521.1"/>
    <property type="molecule type" value="Genomic_DNA"/>
</dbReference>
<keyword evidence="3" id="KW-1185">Reference proteome</keyword>
<dbReference type="AlphaFoldDB" id="A0AAV7USA6"/>
<evidence type="ECO:0000313" key="3">
    <source>
        <dbReference type="Proteomes" id="UP001066276"/>
    </source>
</evidence>
<evidence type="ECO:0000313" key="2">
    <source>
        <dbReference type="EMBL" id="KAJ1191521.1"/>
    </source>
</evidence>
<sequence length="177" mass="19713">MILAVIRSQITEGQRNLPEVTCAVCNIREPPPLGDLIHALECGGGPSGLRYDPWTRTSKWCREETQHCTASLHAVEEEPQRQPGYPSGRGCPMARPQGNTPANYCSQKLSPYLVPWPHLQFPRLPAPDTHSDTAMERILQEIAAVVCRLEAMDSKITDLSTASYSIRWTSPAFMIRS</sequence>
<feature type="region of interest" description="Disordered" evidence="1">
    <location>
        <begin position="74"/>
        <end position="93"/>
    </location>
</feature>
<reference evidence="2" key="1">
    <citation type="journal article" date="2022" name="bioRxiv">
        <title>Sequencing and chromosome-scale assembly of the giantPleurodeles waltlgenome.</title>
        <authorList>
            <person name="Brown T."/>
            <person name="Elewa A."/>
            <person name="Iarovenko S."/>
            <person name="Subramanian E."/>
            <person name="Araus A.J."/>
            <person name="Petzold A."/>
            <person name="Susuki M."/>
            <person name="Suzuki K.-i.T."/>
            <person name="Hayashi T."/>
            <person name="Toyoda A."/>
            <person name="Oliveira C."/>
            <person name="Osipova E."/>
            <person name="Leigh N.D."/>
            <person name="Simon A."/>
            <person name="Yun M.H."/>
        </authorList>
    </citation>
    <scope>NUCLEOTIDE SEQUENCE</scope>
    <source>
        <strain evidence="2">20211129_DDA</strain>
        <tissue evidence="2">Liver</tissue>
    </source>
</reference>